<organism evidence="2 3">
    <name type="scientific">Aphanomyces stellatus</name>
    <dbReference type="NCBI Taxonomy" id="120398"/>
    <lineage>
        <taxon>Eukaryota</taxon>
        <taxon>Sar</taxon>
        <taxon>Stramenopiles</taxon>
        <taxon>Oomycota</taxon>
        <taxon>Saprolegniomycetes</taxon>
        <taxon>Saprolegniales</taxon>
        <taxon>Verrucalvaceae</taxon>
        <taxon>Aphanomyces</taxon>
    </lineage>
</organism>
<evidence type="ECO:0000313" key="1">
    <source>
        <dbReference type="EMBL" id="KAF0688136.1"/>
    </source>
</evidence>
<dbReference type="PANTHER" id="PTHR33889">
    <property type="entry name" value="OS04G0681850 PROTEIN"/>
    <property type="match status" value="1"/>
</dbReference>
<dbReference type="PANTHER" id="PTHR33889:SF5">
    <property type="entry name" value="OS07G0251050 PROTEIN"/>
    <property type="match status" value="1"/>
</dbReference>
<reference evidence="1" key="2">
    <citation type="submission" date="2019-06" db="EMBL/GenBank/DDBJ databases">
        <title>Genomics analysis of Aphanomyces spp. identifies a new class of oomycete effector associated with host adaptation.</title>
        <authorList>
            <person name="Gaulin E."/>
        </authorList>
    </citation>
    <scope>NUCLEOTIDE SEQUENCE</scope>
    <source>
        <strain evidence="1">CBS 578.67</strain>
    </source>
</reference>
<evidence type="ECO:0000313" key="3">
    <source>
        <dbReference type="Proteomes" id="UP000332933"/>
    </source>
</evidence>
<sequence>MNVQFTRTARELTQDAKLQVVQELQTTFKNGKLAYGAMMKTASSSTASKKKGKVGSKTQYTNEQVIDIVRDVPEAQRTTMRDVIEATWPSMYILNKYLKTDAITRRSSRLKPLLTDTNSPARVIFCRSYVQGEAESSMRDRRSAPVAMLAEAATVGIGGLADCHFSGMWDIGREVV</sequence>
<reference evidence="2 3" key="1">
    <citation type="submission" date="2019-03" db="EMBL/GenBank/DDBJ databases">
        <authorList>
            <person name="Gaulin E."/>
            <person name="Dumas B."/>
        </authorList>
    </citation>
    <scope>NUCLEOTIDE SEQUENCE [LARGE SCALE GENOMIC DNA]</scope>
    <source>
        <strain evidence="2">CBS 568.67</strain>
    </source>
</reference>
<dbReference type="EMBL" id="VJMH01006757">
    <property type="protein sequence ID" value="KAF0688136.1"/>
    <property type="molecule type" value="Genomic_DNA"/>
</dbReference>
<dbReference type="Proteomes" id="UP000332933">
    <property type="component" value="Unassembled WGS sequence"/>
</dbReference>
<keyword evidence="3" id="KW-1185">Reference proteome</keyword>
<accession>A0A485LF31</accession>
<name>A0A485LF31_9STRA</name>
<protein>
    <submittedName>
        <fullName evidence="2">Aste57867_20221 protein</fullName>
    </submittedName>
</protein>
<proteinExistence type="predicted"/>
<dbReference type="EMBL" id="CAADRA010006780">
    <property type="protein sequence ID" value="VFT96914.1"/>
    <property type="molecule type" value="Genomic_DNA"/>
</dbReference>
<gene>
    <name evidence="2" type="primary">Aste57867_20221</name>
    <name evidence="1" type="ORF">As57867_020155</name>
    <name evidence="2" type="ORF">ASTE57867_20221</name>
</gene>
<dbReference type="AlphaFoldDB" id="A0A485LF31"/>
<evidence type="ECO:0000313" key="2">
    <source>
        <dbReference type="EMBL" id="VFT96914.1"/>
    </source>
</evidence>